<reference evidence="2" key="1">
    <citation type="submission" date="2021-01" db="EMBL/GenBank/DDBJ databases">
        <authorList>
            <consortium name="Genoscope - CEA"/>
            <person name="William W."/>
        </authorList>
    </citation>
    <scope>NUCLEOTIDE SEQUENCE</scope>
</reference>
<feature type="transmembrane region" description="Helical" evidence="1">
    <location>
        <begin position="141"/>
        <end position="159"/>
    </location>
</feature>
<sequence>MNTSSKPFIIRHIQENYLVSSDSSSFNSIIEKRIQFVQGANTFIAVMLSYDSIQHGFQFFQYYDKCLSYAYMIGALLIGNIFWILCSIFGFYSIDAKNSQKIHRILVYGYMAYQMNQFRLYPESEQVISDIVCESLNQTGLIIIQITIESVVLLIMIYFSHSIRHYIRLWEFNENSKNWGGI</sequence>
<keyword evidence="1" id="KW-0812">Transmembrane</keyword>
<evidence type="ECO:0000313" key="3">
    <source>
        <dbReference type="Proteomes" id="UP000689195"/>
    </source>
</evidence>
<keyword evidence="3" id="KW-1185">Reference proteome</keyword>
<evidence type="ECO:0000256" key="1">
    <source>
        <dbReference type="SAM" id="Phobius"/>
    </source>
</evidence>
<dbReference type="AlphaFoldDB" id="A0A8S1S5C1"/>
<keyword evidence="1" id="KW-0472">Membrane</keyword>
<keyword evidence="1" id="KW-1133">Transmembrane helix</keyword>
<gene>
    <name evidence="2" type="ORF">PPENT_87.1.T0030508</name>
</gene>
<proteinExistence type="predicted"/>
<comment type="caution">
    <text evidence="2">The sequence shown here is derived from an EMBL/GenBank/DDBJ whole genome shotgun (WGS) entry which is preliminary data.</text>
</comment>
<dbReference type="EMBL" id="CAJJDO010000003">
    <property type="protein sequence ID" value="CAD8134797.1"/>
    <property type="molecule type" value="Genomic_DNA"/>
</dbReference>
<organism evidence="2 3">
    <name type="scientific">Paramecium pentaurelia</name>
    <dbReference type="NCBI Taxonomy" id="43138"/>
    <lineage>
        <taxon>Eukaryota</taxon>
        <taxon>Sar</taxon>
        <taxon>Alveolata</taxon>
        <taxon>Ciliophora</taxon>
        <taxon>Intramacronucleata</taxon>
        <taxon>Oligohymenophorea</taxon>
        <taxon>Peniculida</taxon>
        <taxon>Parameciidae</taxon>
        <taxon>Paramecium</taxon>
    </lineage>
</organism>
<feature type="transmembrane region" description="Helical" evidence="1">
    <location>
        <begin position="69"/>
        <end position="93"/>
    </location>
</feature>
<dbReference type="Proteomes" id="UP000689195">
    <property type="component" value="Unassembled WGS sequence"/>
</dbReference>
<protein>
    <recommendedName>
        <fullName evidence="4">Transmembrane protein</fullName>
    </recommendedName>
</protein>
<accession>A0A8S1S5C1</accession>
<evidence type="ECO:0000313" key="2">
    <source>
        <dbReference type="EMBL" id="CAD8134797.1"/>
    </source>
</evidence>
<dbReference type="OrthoDB" id="286816at2759"/>
<name>A0A8S1S5C1_9CILI</name>
<evidence type="ECO:0008006" key="4">
    <source>
        <dbReference type="Google" id="ProtNLM"/>
    </source>
</evidence>